<dbReference type="Proteomes" id="UP000663671">
    <property type="component" value="Chromosome 1"/>
</dbReference>
<protein>
    <submittedName>
        <fullName evidence="1">Uncharacterized protein</fullName>
    </submittedName>
</protein>
<gene>
    <name evidence="1" type="ORF">I7I51_01160</name>
</gene>
<dbReference type="EMBL" id="CP069114">
    <property type="protein sequence ID" value="QSS64098.1"/>
    <property type="molecule type" value="Genomic_DNA"/>
</dbReference>
<organism evidence="1 2">
    <name type="scientific">Ajellomyces capsulatus</name>
    <name type="common">Darling's disease fungus</name>
    <name type="synonym">Histoplasma capsulatum</name>
    <dbReference type="NCBI Taxonomy" id="5037"/>
    <lineage>
        <taxon>Eukaryota</taxon>
        <taxon>Fungi</taxon>
        <taxon>Dikarya</taxon>
        <taxon>Ascomycota</taxon>
        <taxon>Pezizomycotina</taxon>
        <taxon>Eurotiomycetes</taxon>
        <taxon>Eurotiomycetidae</taxon>
        <taxon>Onygenales</taxon>
        <taxon>Ajellomycetaceae</taxon>
        <taxon>Histoplasma</taxon>
    </lineage>
</organism>
<evidence type="ECO:0000313" key="1">
    <source>
        <dbReference type="EMBL" id="QSS64098.1"/>
    </source>
</evidence>
<dbReference type="VEuPathDB" id="FungiDB:I7I51_01160"/>
<proteinExistence type="predicted"/>
<accession>A0A8A1MBZ0</accession>
<dbReference type="AlphaFoldDB" id="A0A8A1MBZ0"/>
<name>A0A8A1MBZ0_AJECA</name>
<reference evidence="1" key="1">
    <citation type="submission" date="2021-01" db="EMBL/GenBank/DDBJ databases">
        <title>Chromosome-level genome assembly of a human fungal pathogen reveals clustering of transcriptionally co-regulated genes.</title>
        <authorList>
            <person name="Voorhies M."/>
            <person name="Cohen S."/>
            <person name="Shea T.P."/>
            <person name="Petrus S."/>
            <person name="Munoz J.F."/>
            <person name="Poplawski S."/>
            <person name="Goldman W.E."/>
            <person name="Michael T."/>
            <person name="Cuomo C.A."/>
            <person name="Sil A."/>
            <person name="Beyhan S."/>
        </authorList>
    </citation>
    <scope>NUCLEOTIDE SEQUENCE</scope>
    <source>
        <strain evidence="1">WU24</strain>
    </source>
</reference>
<evidence type="ECO:0000313" key="2">
    <source>
        <dbReference type="Proteomes" id="UP000663671"/>
    </source>
</evidence>
<sequence>MALEAAAAAKPIFQNKWVFKQSFLFLGNKWQLFICSSTAIWAGPSKDTIVSPSSRGSVVVRDLFGLDTCKDYSTTIPSRALTGIKGFFYASTDQLQEQLFPLRVDNTNASMSKYQSLA</sequence>